<comment type="caution">
    <text evidence="2">The sequence shown here is derived from an EMBL/GenBank/DDBJ whole genome shotgun (WGS) entry which is preliminary data.</text>
</comment>
<feature type="non-terminal residue" evidence="2">
    <location>
        <position position="207"/>
    </location>
</feature>
<keyword evidence="1" id="KW-0812">Transmembrane</keyword>
<protein>
    <submittedName>
        <fullName evidence="2">Uncharacterized protein</fullName>
    </submittedName>
</protein>
<reference evidence="2 3" key="1">
    <citation type="submission" date="2017-08" db="EMBL/GenBank/DDBJ databases">
        <title>Harnessing the power of phylogenomics to disentangle the directionality and signatures of interkingdom host jumping in the parasitic fungal genus Tolypocladium.</title>
        <authorList>
            <person name="Quandt C.A."/>
            <person name="Patterson W."/>
            <person name="Spatafora J.W."/>
        </authorList>
    </citation>
    <scope>NUCLEOTIDE SEQUENCE [LARGE SCALE GENOMIC DNA]</scope>
    <source>
        <strain evidence="2 3">CBS 113982</strain>
    </source>
</reference>
<organism evidence="2 3">
    <name type="scientific">Tolypocladium capitatum</name>
    <dbReference type="NCBI Taxonomy" id="45235"/>
    <lineage>
        <taxon>Eukaryota</taxon>
        <taxon>Fungi</taxon>
        <taxon>Dikarya</taxon>
        <taxon>Ascomycota</taxon>
        <taxon>Pezizomycotina</taxon>
        <taxon>Sordariomycetes</taxon>
        <taxon>Hypocreomycetidae</taxon>
        <taxon>Hypocreales</taxon>
        <taxon>Ophiocordycipitaceae</taxon>
        <taxon>Tolypocladium</taxon>
    </lineage>
</organism>
<evidence type="ECO:0000313" key="3">
    <source>
        <dbReference type="Proteomes" id="UP000236621"/>
    </source>
</evidence>
<proteinExistence type="predicted"/>
<dbReference type="Proteomes" id="UP000236621">
    <property type="component" value="Unassembled WGS sequence"/>
</dbReference>
<keyword evidence="3" id="KW-1185">Reference proteome</keyword>
<dbReference type="OrthoDB" id="64353at2759"/>
<dbReference type="AlphaFoldDB" id="A0A2K3QIK9"/>
<feature type="transmembrane region" description="Helical" evidence="1">
    <location>
        <begin position="43"/>
        <end position="63"/>
    </location>
</feature>
<evidence type="ECO:0000256" key="1">
    <source>
        <dbReference type="SAM" id="Phobius"/>
    </source>
</evidence>
<dbReference type="EMBL" id="NRSZ01000414">
    <property type="protein sequence ID" value="PNY27377.1"/>
    <property type="molecule type" value="Genomic_DNA"/>
</dbReference>
<gene>
    <name evidence="2" type="ORF">TCAP_02701</name>
</gene>
<accession>A0A2K3QIK9</accession>
<evidence type="ECO:0000313" key="2">
    <source>
        <dbReference type="EMBL" id="PNY27377.1"/>
    </source>
</evidence>
<keyword evidence="1" id="KW-0472">Membrane</keyword>
<name>A0A2K3QIK9_9HYPO</name>
<keyword evidence="1" id="KW-1133">Transmembrane helix</keyword>
<sequence>MGEARWQGDDEHMTREMGSQFCNVYLGGEAGIRKTRVIRYVRGAASTSIGAVWGGSVCLFAWLPCCMISPILFASLRAGTKQVLIGRWAQSSEEQEPPVNLLGDGEAARQAGALDAQQVDPCLVPVLPPDDEVVEAGAGGHGGAVAQLGPYAGVVGRQAGRVHAGEVLLDLGDGARKPRGADGQVARRVDPFDVRAEAHAAAEVERQ</sequence>